<proteinExistence type="predicted"/>
<evidence type="ECO:0000256" key="2">
    <source>
        <dbReference type="ARBA" id="ARBA00022801"/>
    </source>
</evidence>
<dbReference type="PANTHER" id="PTHR31302">
    <property type="entry name" value="TRANSMEMBRANE PROTEIN WITH METALLOPHOSPHOESTERASE DOMAIN-RELATED"/>
    <property type="match status" value="1"/>
</dbReference>
<keyword evidence="4" id="KW-0472">Membrane</keyword>
<keyword evidence="4" id="KW-1133">Transmembrane helix</keyword>
<evidence type="ECO:0000256" key="1">
    <source>
        <dbReference type="ARBA" id="ARBA00022723"/>
    </source>
</evidence>
<feature type="compositionally biased region" description="Gly residues" evidence="3">
    <location>
        <begin position="7"/>
        <end position="19"/>
    </location>
</feature>
<evidence type="ECO:0000256" key="4">
    <source>
        <dbReference type="SAM" id="Phobius"/>
    </source>
</evidence>
<dbReference type="InterPro" id="IPR029052">
    <property type="entry name" value="Metallo-depent_PP-like"/>
</dbReference>
<name>A0ABS3IBK2_9MICO</name>
<gene>
    <name evidence="6" type="ORF">J0911_14945</name>
</gene>
<keyword evidence="2" id="KW-0378">Hydrolase</keyword>
<feature type="region of interest" description="Disordered" evidence="3">
    <location>
        <begin position="1"/>
        <end position="25"/>
    </location>
</feature>
<dbReference type="SUPFAM" id="SSF56300">
    <property type="entry name" value="Metallo-dependent phosphatases"/>
    <property type="match status" value="1"/>
</dbReference>
<dbReference type="PANTHER" id="PTHR31302:SF31">
    <property type="entry name" value="PHOSPHODIESTERASE YAEI"/>
    <property type="match status" value="1"/>
</dbReference>
<reference evidence="7" key="1">
    <citation type="submission" date="2023-07" db="EMBL/GenBank/DDBJ databases">
        <title>Myceligenerans salitolerans sp. nov., a halotolerant actinomycete isolated from a salt lake in Xinjiang, China.</title>
        <authorList>
            <person name="Guan T."/>
        </authorList>
    </citation>
    <scope>NUCLEOTIDE SEQUENCE [LARGE SCALE GENOMIC DNA]</scope>
    <source>
        <strain evidence="7">XHU 5031</strain>
    </source>
</reference>
<evidence type="ECO:0000259" key="5">
    <source>
        <dbReference type="Pfam" id="PF00149"/>
    </source>
</evidence>
<protein>
    <submittedName>
        <fullName evidence="6">Metallophosphoesterase</fullName>
    </submittedName>
</protein>
<keyword evidence="7" id="KW-1185">Reference proteome</keyword>
<organism evidence="6 7">
    <name type="scientific">Myceligenerans salitolerans</name>
    <dbReference type="NCBI Taxonomy" id="1230528"/>
    <lineage>
        <taxon>Bacteria</taxon>
        <taxon>Bacillati</taxon>
        <taxon>Actinomycetota</taxon>
        <taxon>Actinomycetes</taxon>
        <taxon>Micrococcales</taxon>
        <taxon>Promicromonosporaceae</taxon>
        <taxon>Myceligenerans</taxon>
    </lineage>
</organism>
<evidence type="ECO:0000256" key="3">
    <source>
        <dbReference type="SAM" id="MobiDB-lite"/>
    </source>
</evidence>
<feature type="domain" description="Calcineurin-like phosphoesterase" evidence="5">
    <location>
        <begin position="78"/>
        <end position="246"/>
    </location>
</feature>
<keyword evidence="1" id="KW-0479">Metal-binding</keyword>
<dbReference type="Gene3D" id="3.60.21.10">
    <property type="match status" value="1"/>
</dbReference>
<sequence>MPQEDGLGSGPGSRSGPGGPRRRRHSAARVLRTVASALAVGAAALVVYGVAIEPRLVLATPRHQVTIPGLHDSWDGATVAVVADLQTGMWWANTRMVDRAVREVVDEDPDLVLLPGDFLYGEDSSVTRQARQVVDHLRPLTDTTTPVVAVLGNHDHATGGAREITRALEDAGVRVLHNDAFTVTREGEPLHVVGLAATRPGLTDVRAALSDVPPKAPRLVMMHNPTAFPRLPARSAPLAVAGHTHCGQVVLPGPSGWSHVALSGEEKTVAEHWAPPSYGAEGNRLYVTCGLGFSLVPVRINAPPEVALFMLRAP</sequence>
<comment type="caution">
    <text evidence="6">The sequence shown here is derived from an EMBL/GenBank/DDBJ whole genome shotgun (WGS) entry which is preliminary data.</text>
</comment>
<dbReference type="InterPro" id="IPR051158">
    <property type="entry name" value="Metallophosphoesterase_sf"/>
</dbReference>
<dbReference type="InterPro" id="IPR004843">
    <property type="entry name" value="Calcineurin-like_PHP"/>
</dbReference>
<accession>A0ABS3IBK2</accession>
<evidence type="ECO:0000313" key="6">
    <source>
        <dbReference type="EMBL" id="MBO0610328.1"/>
    </source>
</evidence>
<feature type="transmembrane region" description="Helical" evidence="4">
    <location>
        <begin position="30"/>
        <end position="51"/>
    </location>
</feature>
<dbReference type="Proteomes" id="UP000664617">
    <property type="component" value="Unassembled WGS sequence"/>
</dbReference>
<keyword evidence="4" id="KW-0812">Transmembrane</keyword>
<dbReference type="RefSeq" id="WP_207276274.1">
    <property type="nucleotide sequence ID" value="NZ_JAFMPK010000047.1"/>
</dbReference>
<dbReference type="Pfam" id="PF00149">
    <property type="entry name" value="Metallophos"/>
    <property type="match status" value="1"/>
</dbReference>
<dbReference type="EMBL" id="JAFMPK010000047">
    <property type="protein sequence ID" value="MBO0610328.1"/>
    <property type="molecule type" value="Genomic_DNA"/>
</dbReference>
<evidence type="ECO:0000313" key="7">
    <source>
        <dbReference type="Proteomes" id="UP000664617"/>
    </source>
</evidence>